<dbReference type="PANTHER" id="PTHR39173:SF1">
    <property type="entry name" value="ACETYLTRANSFERASE"/>
    <property type="match status" value="1"/>
</dbReference>
<dbReference type="PANTHER" id="PTHR39173">
    <property type="entry name" value="ACETYLTRANSFERASE"/>
    <property type="match status" value="1"/>
</dbReference>
<evidence type="ECO:0000313" key="2">
    <source>
        <dbReference type="EMBL" id="KJU96094.1"/>
    </source>
</evidence>
<reference evidence="2 3" key="1">
    <citation type="submission" date="2015-02" db="EMBL/GenBank/DDBJ databases">
        <title>Evolution of amylase-binding proteins of oral streptococcal species.</title>
        <authorList>
            <person name="Haase E.M."/>
        </authorList>
    </citation>
    <scope>NUCLEOTIDE SEQUENCE [LARGE SCALE GENOMIC DNA]</scope>
    <source>
        <strain evidence="2 3">UC6950A</strain>
    </source>
</reference>
<name>A0A0F3HPA3_9STRE</name>
<evidence type="ECO:0000313" key="3">
    <source>
        <dbReference type="Proteomes" id="UP000033405"/>
    </source>
</evidence>
<dbReference type="PROSITE" id="PS51186">
    <property type="entry name" value="GNAT"/>
    <property type="match status" value="1"/>
</dbReference>
<organism evidence="2 3">
    <name type="scientific">Streptococcus infantis</name>
    <dbReference type="NCBI Taxonomy" id="68892"/>
    <lineage>
        <taxon>Bacteria</taxon>
        <taxon>Bacillati</taxon>
        <taxon>Bacillota</taxon>
        <taxon>Bacilli</taxon>
        <taxon>Lactobacillales</taxon>
        <taxon>Streptococcaceae</taxon>
        <taxon>Streptococcus</taxon>
    </lineage>
</organism>
<keyword evidence="2" id="KW-0808">Transferase</keyword>
<dbReference type="Proteomes" id="UP000033405">
    <property type="component" value="Unassembled WGS sequence"/>
</dbReference>
<dbReference type="InterPro" id="IPR000182">
    <property type="entry name" value="GNAT_dom"/>
</dbReference>
<dbReference type="GO" id="GO:0016747">
    <property type="term" value="F:acyltransferase activity, transferring groups other than amino-acyl groups"/>
    <property type="evidence" value="ECO:0007669"/>
    <property type="project" value="InterPro"/>
</dbReference>
<dbReference type="AlphaFoldDB" id="A0A0F3HPA3"/>
<accession>A0A0F3HPA3</accession>
<protein>
    <submittedName>
        <fullName evidence="2">Acetyltransferase (GNAT) family protein</fullName>
    </submittedName>
</protein>
<dbReference type="Gene3D" id="3.40.630.30">
    <property type="match status" value="1"/>
</dbReference>
<evidence type="ECO:0000259" key="1">
    <source>
        <dbReference type="PROSITE" id="PS51186"/>
    </source>
</evidence>
<feature type="domain" description="N-acetyltransferase" evidence="1">
    <location>
        <begin position="61"/>
        <end position="226"/>
    </location>
</feature>
<dbReference type="Pfam" id="PF13302">
    <property type="entry name" value="Acetyltransf_3"/>
    <property type="match status" value="1"/>
</dbReference>
<gene>
    <name evidence="2" type="ORF">TZ96_00095</name>
</gene>
<dbReference type="PATRIC" id="fig|28037.218.peg.93"/>
<dbReference type="SUPFAM" id="SSF55729">
    <property type="entry name" value="Acyl-CoA N-acyltransferases (Nat)"/>
    <property type="match status" value="1"/>
</dbReference>
<sequence>MGKYQLDDKGKALVQRFQEKHSKGGSSKKDRVVSLREQFLNKKQEKVRIASRFSYSGEGNMELRRPRLADKETVLEMMAEFEKSQSAHDGGFWDTEGFSYENWLETNLNKEMGINLPENRVPSIQFVLFDESGHALGFLNLRLRLNEGLLNYAGNIGYSIRPSERGKGYAKEALRQGLQVAKEKNIHRALVTCSTENPASRAVILANGGELEDVRNGTERYWIELE</sequence>
<dbReference type="EMBL" id="JYOV01000002">
    <property type="protein sequence ID" value="KJU96094.1"/>
    <property type="molecule type" value="Genomic_DNA"/>
</dbReference>
<proteinExistence type="predicted"/>
<dbReference type="InterPro" id="IPR016181">
    <property type="entry name" value="Acyl_CoA_acyltransferase"/>
</dbReference>
<comment type="caution">
    <text evidence="2">The sequence shown here is derived from an EMBL/GenBank/DDBJ whole genome shotgun (WGS) entry which is preliminary data.</text>
</comment>
<dbReference type="CDD" id="cd04301">
    <property type="entry name" value="NAT_SF"/>
    <property type="match status" value="1"/>
</dbReference>